<protein>
    <recommendedName>
        <fullName evidence="1">Helix-turn-helix domain-containing protein</fullName>
    </recommendedName>
</protein>
<dbReference type="Proteomes" id="UP000532746">
    <property type="component" value="Unassembled WGS sequence"/>
</dbReference>
<sequence length="100" mass="11175">MQAVIIIPETEWRAHLARLDKLEQAEAARTMATTAKPDQVLTTAQAAAYLGLSVSALLRARRAGRLQGVRLNEKDWGFHQSVLDAYPRRYYRPTLQVAAA</sequence>
<dbReference type="RefSeq" id="WP_183403902.1">
    <property type="nucleotide sequence ID" value="NZ_JACHGG010000003.1"/>
</dbReference>
<name>A0A7W9T2K5_9BACT</name>
<evidence type="ECO:0000313" key="2">
    <source>
        <dbReference type="EMBL" id="MBB6059639.1"/>
    </source>
</evidence>
<keyword evidence="3" id="KW-1185">Reference proteome</keyword>
<dbReference type="InterPro" id="IPR041657">
    <property type="entry name" value="HTH_17"/>
</dbReference>
<dbReference type="Pfam" id="PF12728">
    <property type="entry name" value="HTH_17"/>
    <property type="match status" value="1"/>
</dbReference>
<evidence type="ECO:0000259" key="1">
    <source>
        <dbReference type="Pfam" id="PF12728"/>
    </source>
</evidence>
<comment type="caution">
    <text evidence="2">The sequence shown here is derived from an EMBL/GenBank/DDBJ whole genome shotgun (WGS) entry which is preliminary data.</text>
</comment>
<dbReference type="EMBL" id="JACHGG010000003">
    <property type="protein sequence ID" value="MBB6059639.1"/>
    <property type="molecule type" value="Genomic_DNA"/>
</dbReference>
<proteinExistence type="predicted"/>
<gene>
    <name evidence="2" type="ORF">HNQ93_002499</name>
</gene>
<feature type="domain" description="Helix-turn-helix" evidence="1">
    <location>
        <begin position="40"/>
        <end position="86"/>
    </location>
</feature>
<reference evidence="2 3" key="1">
    <citation type="submission" date="2020-08" db="EMBL/GenBank/DDBJ databases">
        <title>Genomic Encyclopedia of Type Strains, Phase IV (KMG-IV): sequencing the most valuable type-strain genomes for metagenomic binning, comparative biology and taxonomic classification.</title>
        <authorList>
            <person name="Goeker M."/>
        </authorList>
    </citation>
    <scope>NUCLEOTIDE SEQUENCE [LARGE SCALE GENOMIC DNA]</scope>
    <source>
        <strain evidence="2 3">DSM 26718</strain>
    </source>
</reference>
<evidence type="ECO:0000313" key="3">
    <source>
        <dbReference type="Proteomes" id="UP000532746"/>
    </source>
</evidence>
<dbReference type="AlphaFoldDB" id="A0A7W9T2K5"/>
<organism evidence="2 3">
    <name type="scientific">Hymenobacter luteus</name>
    <dbReference type="NCBI Taxonomy" id="1411122"/>
    <lineage>
        <taxon>Bacteria</taxon>
        <taxon>Pseudomonadati</taxon>
        <taxon>Bacteroidota</taxon>
        <taxon>Cytophagia</taxon>
        <taxon>Cytophagales</taxon>
        <taxon>Hymenobacteraceae</taxon>
        <taxon>Hymenobacter</taxon>
    </lineage>
</organism>
<accession>A0A7W9T2K5</accession>